<keyword evidence="3" id="KW-1185">Reference proteome</keyword>
<evidence type="ECO:0008006" key="4">
    <source>
        <dbReference type="Google" id="ProtNLM"/>
    </source>
</evidence>
<dbReference type="AlphaFoldDB" id="A0A8U0IJE6"/>
<accession>A0A8U0IJE6</accession>
<feature type="region of interest" description="Disordered" evidence="1">
    <location>
        <begin position="290"/>
        <end position="331"/>
    </location>
</feature>
<name>A0A8U0IJE6_9EURY</name>
<dbReference type="Gene3D" id="2.60.120.560">
    <property type="entry name" value="Exo-inulinase, domain 1"/>
    <property type="match status" value="2"/>
</dbReference>
<dbReference type="InterPro" id="IPR010916">
    <property type="entry name" value="TonB_box_CS"/>
</dbReference>
<proteinExistence type="predicted"/>
<dbReference type="GeneID" id="72188513"/>
<dbReference type="KEGG" id="haxz:M0R88_01620"/>
<dbReference type="RefSeq" id="WP_248655224.1">
    <property type="nucleotide sequence ID" value="NZ_CP096658.1"/>
</dbReference>
<dbReference type="EMBL" id="CP096658">
    <property type="protein sequence ID" value="UPW00816.1"/>
    <property type="molecule type" value="Genomic_DNA"/>
</dbReference>
<dbReference type="PROSITE" id="PS51318">
    <property type="entry name" value="TAT"/>
    <property type="match status" value="1"/>
</dbReference>
<evidence type="ECO:0000313" key="3">
    <source>
        <dbReference type="Proteomes" id="UP000830434"/>
    </source>
</evidence>
<dbReference type="Proteomes" id="UP000830434">
    <property type="component" value="Chromosome"/>
</dbReference>
<organism evidence="2 3">
    <name type="scientific">Halorussus gelatinilyticus</name>
    <dbReference type="NCBI Taxonomy" id="2937524"/>
    <lineage>
        <taxon>Archaea</taxon>
        <taxon>Methanobacteriati</taxon>
        <taxon>Methanobacteriota</taxon>
        <taxon>Stenosarchaea group</taxon>
        <taxon>Halobacteria</taxon>
        <taxon>Halobacteriales</taxon>
        <taxon>Haladaptataceae</taxon>
        <taxon>Halorussus</taxon>
    </lineage>
</organism>
<dbReference type="InterPro" id="IPR006311">
    <property type="entry name" value="TAT_signal"/>
</dbReference>
<feature type="compositionally biased region" description="Gly residues" evidence="1">
    <location>
        <begin position="316"/>
        <end position="325"/>
    </location>
</feature>
<gene>
    <name evidence="2" type="ORF">M0R88_01620</name>
</gene>
<evidence type="ECO:0000313" key="2">
    <source>
        <dbReference type="EMBL" id="UPW00816.1"/>
    </source>
</evidence>
<dbReference type="PROSITE" id="PS00430">
    <property type="entry name" value="TONB_DEPENDENT_REC_1"/>
    <property type="match status" value="1"/>
</dbReference>
<sequence>MSSEKRSDGRTSRTTIDRRDYLRTVGATATAAGLLGGAAGSASAESYETVTVSANSEKFVTVGSGNDSPSVLENKIYDVTADGAAVKIYAEGTDWVIRDVGIRGVGNGDGYTVGANVTASDGTGLIENVYLGDGSASNSGRVGIYVFDGHSGNVTIRDCNVQSFSDNGIYGSYPGNSSGGQGTVQIENCYARNNNISQYRLGTDGSYVRDSVAHVDADVPDAGGAENARGVWVRRDGTVDVENSDVLLEHEDSTHCVIEGDGNGQANVIDSQVEAGTGADNRFVGNVTTTNVGSNADVSMPDCVPTTPADAADGSDCGGSDGGSSDGSVIDDFEDGDLSEYSFDRGSSSASVVSSPTHSGSYALEYTAGNVEAISTSGLPNYPVAGDTFSYRVRGSGGASKTNLSYGVQDHANRYFVRLNIANDSLALYRLEGGSSTELAADWSTPTLSQDTWYELEVQWGASGGHTVTLFDAGGTQVTQISTADSTWTSGGVGYDAYLGSGETAYFDDVRLKTATTVVDDFEDGDISEYNFDRGSSSASVVSSPTHSGSYALEYTAGNVEAISTSGLNAYPSAGDTFSYRVRGSGGAAKTNLSYGVQGHTNRYFVRVNIADDSLALYRLEGGSSTELAADWSTPTLSQDTWYELEVQWESGGGHTVTLLDGSGSQLTQISATDSTWTSGGVGYDAYLGSGESAYFDDVVIE</sequence>
<reference evidence="2" key="1">
    <citation type="submission" date="2022-04" db="EMBL/GenBank/DDBJ databases">
        <title>Diverse halophilic archaea isolated from saline environments.</title>
        <authorList>
            <person name="Cui H.-L."/>
        </authorList>
    </citation>
    <scope>NUCLEOTIDE SEQUENCE</scope>
    <source>
        <strain evidence="2">XZYJT40</strain>
    </source>
</reference>
<evidence type="ECO:0000256" key="1">
    <source>
        <dbReference type="SAM" id="MobiDB-lite"/>
    </source>
</evidence>
<protein>
    <recommendedName>
        <fullName evidence="4">Right-handed parallel beta-helix repeat-containing protein</fullName>
    </recommendedName>
</protein>